<protein>
    <submittedName>
        <fullName evidence="1">Uncharacterized protein</fullName>
    </submittedName>
</protein>
<dbReference type="EMBL" id="CACVKT020009075">
    <property type="protein sequence ID" value="CAC5420081.1"/>
    <property type="molecule type" value="Genomic_DNA"/>
</dbReference>
<keyword evidence="2" id="KW-1185">Reference proteome</keyword>
<accession>A0A6J8ELZ7</accession>
<organism evidence="1 2">
    <name type="scientific">Mytilus coruscus</name>
    <name type="common">Sea mussel</name>
    <dbReference type="NCBI Taxonomy" id="42192"/>
    <lineage>
        <taxon>Eukaryota</taxon>
        <taxon>Metazoa</taxon>
        <taxon>Spiralia</taxon>
        <taxon>Lophotrochozoa</taxon>
        <taxon>Mollusca</taxon>
        <taxon>Bivalvia</taxon>
        <taxon>Autobranchia</taxon>
        <taxon>Pteriomorphia</taxon>
        <taxon>Mytilida</taxon>
        <taxon>Mytiloidea</taxon>
        <taxon>Mytilidae</taxon>
        <taxon>Mytilinae</taxon>
        <taxon>Mytilus</taxon>
    </lineage>
</organism>
<gene>
    <name evidence="1" type="ORF">MCOR_52348</name>
</gene>
<evidence type="ECO:0000313" key="2">
    <source>
        <dbReference type="Proteomes" id="UP000507470"/>
    </source>
</evidence>
<name>A0A6J8ELZ7_MYTCO</name>
<reference evidence="1 2" key="1">
    <citation type="submission" date="2020-06" db="EMBL/GenBank/DDBJ databases">
        <authorList>
            <person name="Li R."/>
            <person name="Bekaert M."/>
        </authorList>
    </citation>
    <scope>NUCLEOTIDE SEQUENCE [LARGE SCALE GENOMIC DNA]</scope>
    <source>
        <strain evidence="2">wild</strain>
    </source>
</reference>
<dbReference type="AlphaFoldDB" id="A0A6J8ELZ7"/>
<dbReference type="Proteomes" id="UP000507470">
    <property type="component" value="Unassembled WGS sequence"/>
</dbReference>
<proteinExistence type="predicted"/>
<evidence type="ECO:0000313" key="1">
    <source>
        <dbReference type="EMBL" id="CAC5420081.1"/>
    </source>
</evidence>
<dbReference type="InterPro" id="IPR036691">
    <property type="entry name" value="Endo/exonu/phosph_ase_sf"/>
</dbReference>
<dbReference type="Gene3D" id="3.60.10.10">
    <property type="entry name" value="Endonuclease/exonuclease/phosphatase"/>
    <property type="match status" value="1"/>
</dbReference>
<sequence>MSKTILHVKRPLRQQLTKHYLRFMKIAETGVKPSHTMHPTHNSSEHIKERENLIIGVSNAKRLVLEDFNCVPDKDRDRHPVHDRNDIGHDELNYMINKNNLCDAWRTLNPEARRTFFLNLEKLLNSPKQNFRNAINCINLTSIYTVWLTLDKPILPRKCLIKEINGEPPEDHQRFLTDISRLLSWKTRHENGYKQFESTLFEEIEIIASNNVADTMKGIWIKETSIEKENSKKRLDEKTKWLLFA</sequence>